<dbReference type="EMBL" id="BPQB01000070">
    <property type="protein sequence ID" value="GJE97303.1"/>
    <property type="molecule type" value="Genomic_DNA"/>
</dbReference>
<organism evidence="1 2">
    <name type="scientific">Phanerochaete sordida</name>
    <dbReference type="NCBI Taxonomy" id="48140"/>
    <lineage>
        <taxon>Eukaryota</taxon>
        <taxon>Fungi</taxon>
        <taxon>Dikarya</taxon>
        <taxon>Basidiomycota</taxon>
        <taxon>Agaricomycotina</taxon>
        <taxon>Agaricomycetes</taxon>
        <taxon>Polyporales</taxon>
        <taxon>Phanerochaetaceae</taxon>
        <taxon>Phanerochaete</taxon>
    </lineage>
</organism>
<reference evidence="1 2" key="1">
    <citation type="submission" date="2021-08" db="EMBL/GenBank/DDBJ databases">
        <title>Draft Genome Sequence of Phanerochaete sordida strain YK-624.</title>
        <authorList>
            <person name="Mori T."/>
            <person name="Dohra H."/>
            <person name="Suzuki T."/>
            <person name="Kawagishi H."/>
            <person name="Hirai H."/>
        </authorList>
    </citation>
    <scope>NUCLEOTIDE SEQUENCE [LARGE SCALE GENOMIC DNA]</scope>
    <source>
        <strain evidence="1 2">YK-624</strain>
    </source>
</reference>
<dbReference type="AlphaFoldDB" id="A0A9P3LJG7"/>
<gene>
    <name evidence="1" type="ORF">PsYK624_135190</name>
</gene>
<accession>A0A9P3LJG7</accession>
<keyword evidence="2" id="KW-1185">Reference proteome</keyword>
<protein>
    <submittedName>
        <fullName evidence="1">Uncharacterized protein</fullName>
    </submittedName>
</protein>
<evidence type="ECO:0000313" key="2">
    <source>
        <dbReference type="Proteomes" id="UP000703269"/>
    </source>
</evidence>
<dbReference type="OrthoDB" id="3235759at2759"/>
<comment type="caution">
    <text evidence="1">The sequence shown here is derived from an EMBL/GenBank/DDBJ whole genome shotgun (WGS) entry which is preliminary data.</text>
</comment>
<name>A0A9P3LJG7_9APHY</name>
<sequence>MSSVGSTSHARSESVLSPLAYGATPGSVFGSLDNSPEALLVNETLRDVKESLANFERVFDSLGQQNSQMIQMGGEIETTQHLNRVREEMRDSDRKQDEQIEEIKVLLENALQREIVDHLRTLIEAGVLEQIDQAVKERVTAELPRVLPRSAQDEVKVYRKQLQEVQRALHNSESRRANSLLRTSRTNLTEELHTIYKADGTISQIFPKNLDALFSMDIETARQLLEEYGMWDPMKSREKNLNAFMQFCGVNYQLVVTSSGSRPLKVTTQSMIDTINRLV</sequence>
<evidence type="ECO:0000313" key="1">
    <source>
        <dbReference type="EMBL" id="GJE97303.1"/>
    </source>
</evidence>
<dbReference type="Proteomes" id="UP000703269">
    <property type="component" value="Unassembled WGS sequence"/>
</dbReference>
<proteinExistence type="predicted"/>